<organism evidence="9 10">
    <name type="scientific">Sporothrix schenckii (strain ATCC 58251 / de Perez 2211183)</name>
    <name type="common">Rose-picker's disease fungus</name>
    <dbReference type="NCBI Taxonomy" id="1391915"/>
    <lineage>
        <taxon>Eukaryota</taxon>
        <taxon>Fungi</taxon>
        <taxon>Dikarya</taxon>
        <taxon>Ascomycota</taxon>
        <taxon>Pezizomycotina</taxon>
        <taxon>Sordariomycetes</taxon>
        <taxon>Sordariomycetidae</taxon>
        <taxon>Ophiostomatales</taxon>
        <taxon>Ophiostomataceae</taxon>
        <taxon>Sporothrix</taxon>
    </lineage>
</organism>
<evidence type="ECO:0000256" key="3">
    <source>
        <dbReference type="ARBA" id="ARBA00023015"/>
    </source>
</evidence>
<keyword evidence="2" id="KW-0862">Zinc</keyword>
<gene>
    <name evidence="9" type="ORF">HMPREF1624_07711</name>
</gene>
<dbReference type="PROSITE" id="PS00463">
    <property type="entry name" value="ZN2_CY6_FUNGAL_1"/>
    <property type="match status" value="1"/>
</dbReference>
<dbReference type="InterPro" id="IPR001138">
    <property type="entry name" value="Zn2Cys6_DnaBD"/>
</dbReference>
<dbReference type="CDD" id="cd00067">
    <property type="entry name" value="GAL4"/>
    <property type="match status" value="1"/>
</dbReference>
<keyword evidence="4" id="KW-0238">DNA-binding</keyword>
<dbReference type="HOGENOM" id="CLU_382253_0_0_1"/>
<dbReference type="PANTHER" id="PTHR37534:SF16">
    <property type="entry name" value="ZN(II)2CYS6 TRANSCRIPTION FACTOR (EUROFUNG)-RELATED"/>
    <property type="match status" value="1"/>
</dbReference>
<evidence type="ECO:0000256" key="6">
    <source>
        <dbReference type="ARBA" id="ARBA00023242"/>
    </source>
</evidence>
<dbReference type="PANTHER" id="PTHR37534">
    <property type="entry name" value="TRANSCRIPTIONAL ACTIVATOR PROTEIN UGA3"/>
    <property type="match status" value="1"/>
</dbReference>
<reference evidence="10" key="1">
    <citation type="journal article" date="2014" name="Genome Announc.">
        <title>Genome sequence of the pathogenic fungus Sporothrix schenckii (ATCC 58251).</title>
        <authorList>
            <person name="Cuomo C.A."/>
            <person name="Rodriguez-Del Valle N."/>
            <person name="Perez-Sanchez L."/>
            <person name="Abouelleil A."/>
            <person name="Goldberg J."/>
            <person name="Young S."/>
            <person name="Zeng Q."/>
            <person name="Birren B.W."/>
        </authorList>
    </citation>
    <scope>NUCLEOTIDE SEQUENCE [LARGE SCALE GENOMIC DNA]</scope>
    <source>
        <strain evidence="10">ATCC 58251 / de Perez 2211183</strain>
    </source>
</reference>
<feature type="region of interest" description="Disordered" evidence="7">
    <location>
        <begin position="140"/>
        <end position="185"/>
    </location>
</feature>
<sequence>MPQVDAQPVQVAKVAKPGRAPRAAPSWSRTGCVTCKRRRKKCDQGRPGCVNCTRRGKPCEGYQQPFVAQAIRGCPVPPPKSSTDRPKKRASPVVVEAPESSGGSEQEIAEYSFYRALLSPGHSQWQSLLLSPLPLSRLGSPIADSPMRDDHGDENDHPDGVTAPGSPHSSQTEPSQTPAICGMASPENGTRLLSLMEDDVITHYEISTIPAADALGISSAVDDAPCGTADTEVSADGEISDDTIRDVVTDNVSNNTVPDATVNAAVDAAKYTSDAARYIADISSEWLRQVDGTSTGLSPSSEPHLLPTFPQFSDQDVFYIQYLYDQGARQLLNMDAGPQNPLRCLFLPRALQSTGVLHAMCAVSACHRARQADPDTRLTFSMAAARFYSKATAWLRTSLETCVTRMCGRLLLDDTSLFTAILLCKYEIIHGSVRHWNGHLRGLENMFQSCGGTDAIGVDCRQYISSFIRYHRTVGSITNASVWMQTDGADENDGPDDALDDETSPSFFIDPYSGCSYYLLCACRSISELAGQVEKQSITSFSQFSAQVNTIVTTLGSSNIQLGEQPCPAGVTMAQIGRLLFVAQRIRYATFVFLHAMIEYAESTLIDVEPAEWRALIDGLPYAKARAVDGCLDMLETLPVGAHCEFAALTLPLFIAGCETGDPRQRYFVLDRLFLLEKSVAIGNITRARDALVMIWQQTDSTGKTARRFWWKILQEMGWELILS</sequence>
<protein>
    <recommendedName>
        <fullName evidence="8">Zn(2)-C6 fungal-type domain-containing protein</fullName>
    </recommendedName>
</protein>
<evidence type="ECO:0000259" key="8">
    <source>
        <dbReference type="PROSITE" id="PS50048"/>
    </source>
</evidence>
<feature type="compositionally biased region" description="Polar residues" evidence="7">
    <location>
        <begin position="167"/>
        <end position="178"/>
    </location>
</feature>
<dbReference type="OrthoDB" id="3509362at2759"/>
<keyword evidence="6" id="KW-0539">Nucleus</keyword>
<dbReference type="GO" id="GO:0000981">
    <property type="term" value="F:DNA-binding transcription factor activity, RNA polymerase II-specific"/>
    <property type="evidence" value="ECO:0007669"/>
    <property type="project" value="InterPro"/>
</dbReference>
<evidence type="ECO:0000313" key="10">
    <source>
        <dbReference type="Proteomes" id="UP000018087"/>
    </source>
</evidence>
<evidence type="ECO:0000256" key="4">
    <source>
        <dbReference type="ARBA" id="ARBA00023125"/>
    </source>
</evidence>
<dbReference type="InterPro" id="IPR021858">
    <property type="entry name" value="Fun_TF"/>
</dbReference>
<feature type="compositionally biased region" description="Basic and acidic residues" evidence="7">
    <location>
        <begin position="146"/>
        <end position="159"/>
    </location>
</feature>
<comment type="subcellular location">
    <subcellularLocation>
        <location evidence="1">Nucleus</location>
    </subcellularLocation>
</comment>
<dbReference type="Proteomes" id="UP000018087">
    <property type="component" value="Unassembled WGS sequence"/>
</dbReference>
<dbReference type="GO" id="GO:0008270">
    <property type="term" value="F:zinc ion binding"/>
    <property type="evidence" value="ECO:0007669"/>
    <property type="project" value="InterPro"/>
</dbReference>
<name>U7PNU8_SPOS1</name>
<evidence type="ECO:0000256" key="7">
    <source>
        <dbReference type="SAM" id="MobiDB-lite"/>
    </source>
</evidence>
<dbReference type="AlphaFoldDB" id="U7PNU8"/>
<evidence type="ECO:0000313" key="9">
    <source>
        <dbReference type="EMBL" id="ERS96175.1"/>
    </source>
</evidence>
<dbReference type="GO" id="GO:0045944">
    <property type="term" value="P:positive regulation of transcription by RNA polymerase II"/>
    <property type="evidence" value="ECO:0007669"/>
    <property type="project" value="TreeGrafter"/>
</dbReference>
<dbReference type="Pfam" id="PF11951">
    <property type="entry name" value="Fungal_trans_2"/>
    <property type="match status" value="1"/>
</dbReference>
<dbReference type="PROSITE" id="PS50048">
    <property type="entry name" value="ZN2_CY6_FUNGAL_2"/>
    <property type="match status" value="1"/>
</dbReference>
<dbReference type="InterPro" id="IPR036864">
    <property type="entry name" value="Zn2-C6_fun-type_DNA-bd_sf"/>
</dbReference>
<keyword evidence="10" id="KW-1185">Reference proteome</keyword>
<evidence type="ECO:0000256" key="1">
    <source>
        <dbReference type="ARBA" id="ARBA00004123"/>
    </source>
</evidence>
<evidence type="ECO:0000256" key="5">
    <source>
        <dbReference type="ARBA" id="ARBA00023163"/>
    </source>
</evidence>
<dbReference type="GO" id="GO:0005634">
    <property type="term" value="C:nucleus"/>
    <property type="evidence" value="ECO:0007669"/>
    <property type="project" value="UniProtKB-SubCell"/>
</dbReference>
<feature type="domain" description="Zn(2)-C6 fungal-type" evidence="8">
    <location>
        <begin position="31"/>
        <end position="59"/>
    </location>
</feature>
<dbReference type="EMBL" id="KI440851">
    <property type="protein sequence ID" value="ERS96175.1"/>
    <property type="molecule type" value="Genomic_DNA"/>
</dbReference>
<feature type="region of interest" description="Disordered" evidence="7">
    <location>
        <begin position="73"/>
        <end position="105"/>
    </location>
</feature>
<accession>U7PNU8</accession>
<dbReference type="Pfam" id="PF00172">
    <property type="entry name" value="Zn_clus"/>
    <property type="match status" value="1"/>
</dbReference>
<keyword evidence="5" id="KW-0804">Transcription</keyword>
<dbReference type="eggNOG" id="ENOG502QW5G">
    <property type="taxonomic scope" value="Eukaryota"/>
</dbReference>
<evidence type="ECO:0000256" key="2">
    <source>
        <dbReference type="ARBA" id="ARBA00022833"/>
    </source>
</evidence>
<dbReference type="SUPFAM" id="SSF57701">
    <property type="entry name" value="Zn2/Cys6 DNA-binding domain"/>
    <property type="match status" value="1"/>
</dbReference>
<feature type="region of interest" description="Disordered" evidence="7">
    <location>
        <begin position="1"/>
        <end position="27"/>
    </location>
</feature>
<dbReference type="SMART" id="SM00066">
    <property type="entry name" value="GAL4"/>
    <property type="match status" value="1"/>
</dbReference>
<proteinExistence type="predicted"/>
<dbReference type="Gene3D" id="4.10.240.10">
    <property type="entry name" value="Zn(2)-C6 fungal-type DNA-binding domain"/>
    <property type="match status" value="1"/>
</dbReference>
<keyword evidence="3" id="KW-0805">Transcription regulation</keyword>
<dbReference type="GO" id="GO:0000976">
    <property type="term" value="F:transcription cis-regulatory region binding"/>
    <property type="evidence" value="ECO:0007669"/>
    <property type="project" value="TreeGrafter"/>
</dbReference>